<keyword evidence="3" id="KW-1133">Transmembrane helix</keyword>
<dbReference type="GO" id="GO:0030234">
    <property type="term" value="F:enzyme regulator activity"/>
    <property type="evidence" value="ECO:0007669"/>
    <property type="project" value="TreeGrafter"/>
</dbReference>
<dbReference type="KEGG" id="tsy:THSYN_01495"/>
<dbReference type="InterPro" id="IPR007443">
    <property type="entry name" value="LpoA"/>
</dbReference>
<dbReference type="PROSITE" id="PS51257">
    <property type="entry name" value="PROKAR_LIPOPROTEIN"/>
    <property type="match status" value="1"/>
</dbReference>
<evidence type="ECO:0000256" key="3">
    <source>
        <dbReference type="SAM" id="Phobius"/>
    </source>
</evidence>
<feature type="transmembrane region" description="Helical" evidence="3">
    <location>
        <begin position="21"/>
        <end position="40"/>
    </location>
</feature>
<evidence type="ECO:0000256" key="2">
    <source>
        <dbReference type="SAM" id="MobiDB-lite"/>
    </source>
</evidence>
<sequence>MHQDRAPALPYCALPRLRVPTLIGVLGATLLLGGCAGFLAGQAPSPRGGYASGDKVAVILPAGGPVADAANAVREGLRAANAADDTAAKPTLTFIASDQPNQIADAYKKAVAGGATQVIGPLLKPAVDILASGPALKVPTLALNRATKPGKAAGNLYQFALAPETEAVEVAKKAKAQGLTRALMLIPQGEAGQRRADAFRGQWQRLGGTLVAEAGFDPAAADPAAAVRALLDKGKADFLFLAADGEQARQVYPAVRTAAVALPVVATSAVYSGAADAARDKALAGLYFVDAPWVLGVGAADDPLARAKLKKSAALANPLGLRLFAMGIDAYRLTPRLAALMKDAGATFPGVTGTLSIDAQGRVQRQLMLAQFTAGGPKPVTAIAAAKAPPPAKAGAETAPTKPAEAAPAAAVKPLAKPEPSRPRPEPVSRGG</sequence>
<dbReference type="PANTHER" id="PTHR38038:SF1">
    <property type="entry name" value="PENICILLIN-BINDING PROTEIN ACTIVATOR LPOA"/>
    <property type="match status" value="1"/>
</dbReference>
<name>A0A2K8U2W7_9GAMM</name>
<dbReference type="Pfam" id="PF04348">
    <property type="entry name" value="LppC"/>
    <property type="match status" value="1"/>
</dbReference>
<dbReference type="InterPro" id="IPR028082">
    <property type="entry name" value="Peripla_BP_I"/>
</dbReference>
<dbReference type="Proteomes" id="UP000232638">
    <property type="component" value="Chromosome"/>
</dbReference>
<organism evidence="4 5">
    <name type="scientific">Candidatus Thiodictyon syntrophicum</name>
    <dbReference type="NCBI Taxonomy" id="1166950"/>
    <lineage>
        <taxon>Bacteria</taxon>
        <taxon>Pseudomonadati</taxon>
        <taxon>Pseudomonadota</taxon>
        <taxon>Gammaproteobacteria</taxon>
        <taxon>Chromatiales</taxon>
        <taxon>Chromatiaceae</taxon>
        <taxon>Thiodictyon</taxon>
    </lineage>
</organism>
<dbReference type="Gene3D" id="3.40.50.2300">
    <property type="match status" value="2"/>
</dbReference>
<dbReference type="GO" id="GO:0009252">
    <property type="term" value="P:peptidoglycan biosynthetic process"/>
    <property type="evidence" value="ECO:0007669"/>
    <property type="project" value="TreeGrafter"/>
</dbReference>
<accession>A0A2K8U2W7</accession>
<evidence type="ECO:0000313" key="5">
    <source>
        <dbReference type="Proteomes" id="UP000232638"/>
    </source>
</evidence>
<dbReference type="OrthoDB" id="6708821at2"/>
<dbReference type="GO" id="GO:0031241">
    <property type="term" value="C:periplasmic side of cell outer membrane"/>
    <property type="evidence" value="ECO:0007669"/>
    <property type="project" value="TreeGrafter"/>
</dbReference>
<evidence type="ECO:0000256" key="1">
    <source>
        <dbReference type="ARBA" id="ARBA00023136"/>
    </source>
</evidence>
<dbReference type="AlphaFoldDB" id="A0A2K8U2W7"/>
<dbReference type="RefSeq" id="WP_100917577.1">
    <property type="nucleotide sequence ID" value="NZ_CP020370.1"/>
</dbReference>
<feature type="region of interest" description="Disordered" evidence="2">
    <location>
        <begin position="385"/>
        <end position="432"/>
    </location>
</feature>
<dbReference type="PANTHER" id="PTHR38038">
    <property type="entry name" value="PENICILLIN-BINDING PROTEIN ACTIVATOR LPOA"/>
    <property type="match status" value="1"/>
</dbReference>
<keyword evidence="1 3" id="KW-0472">Membrane</keyword>
<evidence type="ECO:0000313" key="4">
    <source>
        <dbReference type="EMBL" id="AUB79759.1"/>
    </source>
</evidence>
<dbReference type="CDD" id="cd06339">
    <property type="entry name" value="PBP1_YraM_LppC_lipoprotein-like"/>
    <property type="match status" value="1"/>
</dbReference>
<dbReference type="SUPFAM" id="SSF53822">
    <property type="entry name" value="Periplasmic binding protein-like I"/>
    <property type="match status" value="1"/>
</dbReference>
<proteinExistence type="predicted"/>
<evidence type="ECO:0008006" key="6">
    <source>
        <dbReference type="Google" id="ProtNLM"/>
    </source>
</evidence>
<feature type="compositionally biased region" description="Low complexity" evidence="2">
    <location>
        <begin position="385"/>
        <end position="415"/>
    </location>
</feature>
<reference evidence="4 5" key="1">
    <citation type="submission" date="2017-03" db="EMBL/GenBank/DDBJ databases">
        <title>Complete genome sequence of Candidatus 'Thiodictyon syntrophicum' sp. nov. strain Cad16T, a photolithoautotroph purple sulfur bacterium isolated from an alpine meromictic lake.</title>
        <authorList>
            <person name="Luedin S.M."/>
            <person name="Pothier J.F."/>
            <person name="Danza F."/>
            <person name="Storelli N."/>
            <person name="Wittwer M."/>
            <person name="Tonolla M."/>
        </authorList>
    </citation>
    <scope>NUCLEOTIDE SEQUENCE [LARGE SCALE GENOMIC DNA]</scope>
    <source>
        <strain evidence="4 5">Cad16T</strain>
    </source>
</reference>
<protein>
    <recommendedName>
        <fullName evidence="6">LppC family lipoprotein</fullName>
    </recommendedName>
</protein>
<feature type="compositionally biased region" description="Basic and acidic residues" evidence="2">
    <location>
        <begin position="419"/>
        <end position="432"/>
    </location>
</feature>
<gene>
    <name evidence="4" type="ORF">THSYN_01495</name>
</gene>
<keyword evidence="3" id="KW-0812">Transmembrane</keyword>
<keyword evidence="5" id="KW-1185">Reference proteome</keyword>
<dbReference type="EMBL" id="CP020370">
    <property type="protein sequence ID" value="AUB79759.1"/>
    <property type="molecule type" value="Genomic_DNA"/>
</dbReference>